<evidence type="ECO:0000313" key="4">
    <source>
        <dbReference type="Proteomes" id="UP001430848"/>
    </source>
</evidence>
<evidence type="ECO:0000313" key="3">
    <source>
        <dbReference type="EMBL" id="KAK7735387.1"/>
    </source>
</evidence>
<gene>
    <name evidence="3" type="ORF">SLS63_003857</name>
</gene>
<feature type="region of interest" description="Disordered" evidence="1">
    <location>
        <begin position="270"/>
        <end position="307"/>
    </location>
</feature>
<reference evidence="3 4" key="1">
    <citation type="submission" date="2024-02" db="EMBL/GenBank/DDBJ databases">
        <title>De novo assembly and annotation of 12 fungi associated with fruit tree decline syndrome in Ontario, Canada.</title>
        <authorList>
            <person name="Sulman M."/>
            <person name="Ellouze W."/>
            <person name="Ilyukhin E."/>
        </authorList>
    </citation>
    <scope>NUCLEOTIDE SEQUENCE [LARGE SCALE GENOMIC DNA]</scope>
    <source>
        <strain evidence="3 4">M169</strain>
    </source>
</reference>
<feature type="region of interest" description="Disordered" evidence="1">
    <location>
        <begin position="217"/>
        <end position="249"/>
    </location>
</feature>
<feature type="compositionally biased region" description="Polar residues" evidence="1">
    <location>
        <begin position="295"/>
        <end position="307"/>
    </location>
</feature>
<protein>
    <recommendedName>
        <fullName evidence="2">DUF7896 domain-containing protein</fullName>
    </recommendedName>
</protein>
<sequence>MWKYQDVPFTTPTSPKPSPASCKESSHYNLIKLSELESSEASNVVLEGDGQIPPKLEALDVSRVGTETASVLVVTPRGPVSGTALPEVASFRLGGSSKPQTVHAVILSEPIVPGDYGSAVIDASTGSCYGHIVHGVEGDVVCYMVPAPDTLADIVLNLGRLPSLQLDRRIDTKHLNTVERWKCVNPRGNANCHPLAPLGKCRSCSSGKLYSARSRAAAHLRRNHFPKETPSQGGNGRRKDDVKPNRLPATELKKWTREIAVTPLYARVMQAESDSESDYDNDVDDTDDELENEPITPTSTSNMTDQQANLEVENEKLRHHNDEMKREVEVLEGDIDVLMEDREELKRELENLRKRLREQEESVPS</sequence>
<evidence type="ECO:0000259" key="2">
    <source>
        <dbReference type="Pfam" id="PF25438"/>
    </source>
</evidence>
<dbReference type="EMBL" id="JAKNSF020000013">
    <property type="protein sequence ID" value="KAK7735387.1"/>
    <property type="molecule type" value="Genomic_DNA"/>
</dbReference>
<dbReference type="PANTHER" id="PTHR42031:SF1">
    <property type="entry name" value="KEY LIME PATHOGENICITY PROTEIN"/>
    <property type="match status" value="1"/>
</dbReference>
<feature type="region of interest" description="Disordered" evidence="1">
    <location>
        <begin position="1"/>
        <end position="23"/>
    </location>
</feature>
<feature type="compositionally biased region" description="Acidic residues" evidence="1">
    <location>
        <begin position="273"/>
        <end position="292"/>
    </location>
</feature>
<feature type="domain" description="DUF7896" evidence="2">
    <location>
        <begin position="178"/>
        <end position="259"/>
    </location>
</feature>
<accession>A0ABR1PFM8</accession>
<name>A0ABR1PFM8_DIAER</name>
<dbReference type="Pfam" id="PF25438">
    <property type="entry name" value="DUF7896"/>
    <property type="match status" value="1"/>
</dbReference>
<dbReference type="InterPro" id="IPR057218">
    <property type="entry name" value="DUF7896"/>
</dbReference>
<keyword evidence="4" id="KW-1185">Reference proteome</keyword>
<organism evidence="3 4">
    <name type="scientific">Diaporthe eres</name>
    <name type="common">Phomopsis oblonga</name>
    <dbReference type="NCBI Taxonomy" id="83184"/>
    <lineage>
        <taxon>Eukaryota</taxon>
        <taxon>Fungi</taxon>
        <taxon>Dikarya</taxon>
        <taxon>Ascomycota</taxon>
        <taxon>Pezizomycotina</taxon>
        <taxon>Sordariomycetes</taxon>
        <taxon>Sordariomycetidae</taxon>
        <taxon>Diaporthales</taxon>
        <taxon>Diaporthaceae</taxon>
        <taxon>Diaporthe</taxon>
        <taxon>Diaporthe eres species complex</taxon>
    </lineage>
</organism>
<proteinExistence type="predicted"/>
<evidence type="ECO:0000256" key="1">
    <source>
        <dbReference type="SAM" id="MobiDB-lite"/>
    </source>
</evidence>
<comment type="caution">
    <text evidence="3">The sequence shown here is derived from an EMBL/GenBank/DDBJ whole genome shotgun (WGS) entry which is preliminary data.</text>
</comment>
<dbReference type="PANTHER" id="PTHR42031">
    <property type="entry name" value="KEY LIME PATHOGENICITY PROTEIN"/>
    <property type="match status" value="1"/>
</dbReference>
<dbReference type="Proteomes" id="UP001430848">
    <property type="component" value="Unassembled WGS sequence"/>
</dbReference>